<dbReference type="EMBL" id="CADCWJ010000281">
    <property type="protein sequence ID" value="CAA9556528.1"/>
    <property type="molecule type" value="Genomic_DNA"/>
</dbReference>
<feature type="region of interest" description="Disordered" evidence="1">
    <location>
        <begin position="152"/>
        <end position="212"/>
    </location>
</feature>
<dbReference type="Pfam" id="PF05235">
    <property type="entry name" value="CHAD"/>
    <property type="match status" value="1"/>
</dbReference>
<sequence>MTAKPAVSKGGSKHEQLQDRGYREAMRDAIGTQWRSVWKPIPAVIASEDPEAVHKVRVASRRLRAAMDVGVDAFPRKWYRPLHKTAKRITRALGEVRDRDVMLEALARERKRSTGPERRAIDHLIADITRDRKRARKAMVRFLAELDDEGVRKETKRRFPRPKRGRAALGGTPGDQHPQGDARTHRADGGPDDAGEPGTSRHAPMLSLDPGSSLETNARGVLAVRIEDLFRYGPIIPDAEASEALHDARIATKRLRYTLELFPSVFGEDGGRAIDGLKDLQEELGVLHDHDVRIALLVERLSHLGDDNDPKANELRAGFEALLQRERDARATSHAAVVERWYRLEREQFGATLRALTVVPE</sequence>
<dbReference type="AlphaFoldDB" id="A0A6J4US62"/>
<organism evidence="3">
    <name type="scientific">uncultured Thermomicrobiales bacterium</name>
    <dbReference type="NCBI Taxonomy" id="1645740"/>
    <lineage>
        <taxon>Bacteria</taxon>
        <taxon>Pseudomonadati</taxon>
        <taxon>Thermomicrobiota</taxon>
        <taxon>Thermomicrobia</taxon>
        <taxon>Thermomicrobiales</taxon>
        <taxon>environmental samples</taxon>
    </lineage>
</organism>
<evidence type="ECO:0000256" key="1">
    <source>
        <dbReference type="SAM" id="MobiDB-lite"/>
    </source>
</evidence>
<name>A0A6J4US62_9BACT</name>
<dbReference type="InterPro" id="IPR007899">
    <property type="entry name" value="CHAD_dom"/>
</dbReference>
<feature type="compositionally biased region" description="Basic residues" evidence="1">
    <location>
        <begin position="154"/>
        <end position="166"/>
    </location>
</feature>
<protein>
    <recommendedName>
        <fullName evidence="2">CHAD domain-containing protein</fullName>
    </recommendedName>
</protein>
<dbReference type="PANTHER" id="PTHR39339:SF1">
    <property type="entry name" value="CHAD DOMAIN-CONTAINING PROTEIN"/>
    <property type="match status" value="1"/>
</dbReference>
<feature type="domain" description="CHAD" evidence="2">
    <location>
        <begin position="19"/>
        <end position="342"/>
    </location>
</feature>
<dbReference type="Gene3D" id="1.40.20.10">
    <property type="entry name" value="CHAD domain"/>
    <property type="match status" value="1"/>
</dbReference>
<gene>
    <name evidence="3" type="ORF">AVDCRST_MAG87-1240</name>
</gene>
<feature type="compositionally biased region" description="Basic and acidic residues" evidence="1">
    <location>
        <begin position="178"/>
        <end position="189"/>
    </location>
</feature>
<feature type="region of interest" description="Disordered" evidence="1">
    <location>
        <begin position="1"/>
        <end position="23"/>
    </location>
</feature>
<reference evidence="3" key="1">
    <citation type="submission" date="2020-02" db="EMBL/GenBank/DDBJ databases">
        <authorList>
            <person name="Meier V. D."/>
        </authorList>
    </citation>
    <scope>NUCLEOTIDE SEQUENCE</scope>
    <source>
        <strain evidence="3">AVDCRST_MAG87</strain>
    </source>
</reference>
<proteinExistence type="predicted"/>
<evidence type="ECO:0000313" key="3">
    <source>
        <dbReference type="EMBL" id="CAA9556528.1"/>
    </source>
</evidence>
<dbReference type="SMART" id="SM00880">
    <property type="entry name" value="CHAD"/>
    <property type="match status" value="1"/>
</dbReference>
<dbReference type="PANTHER" id="PTHR39339">
    <property type="entry name" value="SLR1444 PROTEIN"/>
    <property type="match status" value="1"/>
</dbReference>
<evidence type="ECO:0000259" key="2">
    <source>
        <dbReference type="PROSITE" id="PS51708"/>
    </source>
</evidence>
<feature type="compositionally biased region" description="Basic and acidic residues" evidence="1">
    <location>
        <begin position="12"/>
        <end position="23"/>
    </location>
</feature>
<dbReference type="InterPro" id="IPR038186">
    <property type="entry name" value="CHAD_dom_sf"/>
</dbReference>
<dbReference type="PROSITE" id="PS51708">
    <property type="entry name" value="CHAD"/>
    <property type="match status" value="1"/>
</dbReference>
<accession>A0A6J4US62</accession>